<organism evidence="1 2">
    <name type="scientific">Clostridium saccharobutylicum DSM 13864</name>
    <dbReference type="NCBI Taxonomy" id="1345695"/>
    <lineage>
        <taxon>Bacteria</taxon>
        <taxon>Bacillati</taxon>
        <taxon>Bacillota</taxon>
        <taxon>Clostridia</taxon>
        <taxon>Eubacteriales</taxon>
        <taxon>Clostridiaceae</taxon>
        <taxon>Clostridium</taxon>
    </lineage>
</organism>
<dbReference type="RefSeq" id="WP_022747303.1">
    <property type="nucleotide sequence ID" value="NC_022571.1"/>
</dbReference>
<dbReference type="KEGG" id="csb:CLSA_c31950"/>
<proteinExistence type="predicted"/>
<keyword evidence="2" id="KW-1185">Reference proteome</keyword>
<dbReference type="OrthoDB" id="1899885at2"/>
<reference evidence="1 2" key="1">
    <citation type="journal article" date="2013" name="Genome Announc.">
        <title>Complete Genome Sequence of the Solvent Producer Clostridium saccharobutylicum NCP262 (DSM 13864).</title>
        <authorList>
            <person name="Poehlein A."/>
            <person name="Hartwich K."/>
            <person name="Krabben P."/>
            <person name="Ehrenreich A."/>
            <person name="Liebl W."/>
            <person name="Durre P."/>
            <person name="Gottschalk G."/>
            <person name="Daniel R."/>
        </authorList>
    </citation>
    <scope>NUCLEOTIDE SEQUENCE [LARGE SCALE GENOMIC DNA]</scope>
    <source>
        <strain evidence="1">DSM 13864</strain>
    </source>
</reference>
<dbReference type="EMBL" id="CP006721">
    <property type="protein sequence ID" value="AGX44161.1"/>
    <property type="molecule type" value="Genomic_DNA"/>
</dbReference>
<dbReference type="eggNOG" id="ENOG5030G7C">
    <property type="taxonomic scope" value="Bacteria"/>
</dbReference>
<dbReference type="HOGENOM" id="CLU_1575766_0_0_9"/>
<evidence type="ECO:0000313" key="2">
    <source>
        <dbReference type="Proteomes" id="UP000017118"/>
    </source>
</evidence>
<dbReference type="GeneID" id="55475544"/>
<gene>
    <name evidence="1" type="ORF">CLSA_c31950</name>
</gene>
<evidence type="ECO:0000313" key="1">
    <source>
        <dbReference type="EMBL" id="AGX44161.1"/>
    </source>
</evidence>
<dbReference type="PATRIC" id="fig|1345695.10.peg.126"/>
<accession>U5MX01</accession>
<name>U5MX01_CLOSA</name>
<sequence length="171" mass="20143">MIAETEERLLNYIKERAKKNIEGKSFFTITDLLEEAFYMPKDRAYEVLKNILAKKDIGNSQNAIINEYITMLRNGFSSIQEQVEVFGGDKLSRVISTAENRIKKYNGGTFFEVLKYVYNVSEEDILMLVEKYLNFLKSPSFVFRLDKDSFHKFLESDLEELDKQFQRFLDL</sequence>
<protein>
    <submittedName>
        <fullName evidence="1">Uncharacterized protein</fullName>
    </submittedName>
</protein>
<dbReference type="AlphaFoldDB" id="U5MX01"/>
<dbReference type="Proteomes" id="UP000017118">
    <property type="component" value="Chromosome"/>
</dbReference>